<gene>
    <name evidence="5" type="ORF">SAMN04487965_1006</name>
</gene>
<sequence length="543" mass="59857">MHGLMMQGQLTLTGIMRHAQQNFADREIVSITADDPRHRYTYGQAFDRAAQLASALQKLGARQGDCIGTLAWNDYRHFELYYATSCSGLICHTINPRLFAEQIIYIIQHAEDRWLFIDPSFVPLLESIADRLAGVKGCVILTDSAHMPQTSLPDAHCYEELLAAESGAFDWPQLDEQSAAALCYTSGTTGNPKGVLYSHRAMVLHTYGVLMPNAFALQGQEAVMPVVPMFHVNAWSLPYAAPVMGAKLVLPGPKMGCGETLCNLIREEGVNVAAGVPTVWLALQRYLRETGQQIPSLRRVIVGGAACPWSIMEEFEARHGVYTHHAWGMTEMSPLGTFNARVPGALPAEEARKLRLKQGRTVFGVEMRIVDECGNSLPHDGTACGALQVRGPWVCERYFKAETSALTDDGWFDTGDVATIDADGYLGITDRTKDVIKSGGEWISSIELENLAVAMAGIQEAAVIGIAHEKWDERPLLVVVPSAGVQLDAQQILEGFRGRVANWWIPDDCLLVNEIPHTATGKISKKDLRDQLTEYRWPQTEPQ</sequence>
<evidence type="ECO:0000259" key="4">
    <source>
        <dbReference type="Pfam" id="PF13193"/>
    </source>
</evidence>
<dbReference type="Gene3D" id="3.30.300.30">
    <property type="match status" value="1"/>
</dbReference>
<dbReference type="InterPro" id="IPR025110">
    <property type="entry name" value="AMP-bd_C"/>
</dbReference>
<dbReference type="Pfam" id="PF13193">
    <property type="entry name" value="AMP-binding_C"/>
    <property type="match status" value="1"/>
</dbReference>
<evidence type="ECO:0000313" key="5">
    <source>
        <dbReference type="EMBL" id="SHE94618.1"/>
    </source>
</evidence>
<name>A0A1M4XMH7_9GAMM</name>
<dbReference type="Pfam" id="PF00501">
    <property type="entry name" value="AMP-binding"/>
    <property type="match status" value="1"/>
</dbReference>
<reference evidence="6" key="1">
    <citation type="submission" date="2016-11" db="EMBL/GenBank/DDBJ databases">
        <authorList>
            <person name="Varghese N."/>
            <person name="Submissions S."/>
        </authorList>
    </citation>
    <scope>NUCLEOTIDE SEQUENCE [LARGE SCALE GENOMIC DNA]</scope>
    <source>
        <strain evidence="6">CGMCC 1.7063</strain>
    </source>
</reference>
<evidence type="ECO:0000256" key="2">
    <source>
        <dbReference type="ARBA" id="ARBA00022598"/>
    </source>
</evidence>
<dbReference type="FunFam" id="3.30.300.30:FF:000008">
    <property type="entry name" value="2,3-dihydroxybenzoate-AMP ligase"/>
    <property type="match status" value="1"/>
</dbReference>
<accession>A0A1M4XMH7</accession>
<dbReference type="OrthoDB" id="9803968at2"/>
<dbReference type="PROSITE" id="PS00455">
    <property type="entry name" value="AMP_BINDING"/>
    <property type="match status" value="1"/>
</dbReference>
<evidence type="ECO:0000313" key="6">
    <source>
        <dbReference type="Proteomes" id="UP000184170"/>
    </source>
</evidence>
<dbReference type="PANTHER" id="PTHR43767:SF11">
    <property type="entry name" value="MEDIUM-CHAIN-FATTY-ACID--COA LIGASE"/>
    <property type="match status" value="1"/>
</dbReference>
<dbReference type="GO" id="GO:0016877">
    <property type="term" value="F:ligase activity, forming carbon-sulfur bonds"/>
    <property type="evidence" value="ECO:0007669"/>
    <property type="project" value="UniProtKB-ARBA"/>
</dbReference>
<comment type="similarity">
    <text evidence="1">Belongs to the ATP-dependent AMP-binding enzyme family.</text>
</comment>
<feature type="domain" description="AMP-dependent synthetase/ligase" evidence="3">
    <location>
        <begin position="18"/>
        <end position="399"/>
    </location>
</feature>
<keyword evidence="6" id="KW-1185">Reference proteome</keyword>
<proteinExistence type="inferred from homology"/>
<dbReference type="AlphaFoldDB" id="A0A1M4XMH7"/>
<dbReference type="InterPro" id="IPR020845">
    <property type="entry name" value="AMP-binding_CS"/>
</dbReference>
<dbReference type="Proteomes" id="UP000184170">
    <property type="component" value="Unassembled WGS sequence"/>
</dbReference>
<dbReference type="InterPro" id="IPR050237">
    <property type="entry name" value="ATP-dep_AMP-bd_enzyme"/>
</dbReference>
<dbReference type="SUPFAM" id="SSF56801">
    <property type="entry name" value="Acetyl-CoA synthetase-like"/>
    <property type="match status" value="1"/>
</dbReference>
<dbReference type="RefSeq" id="WP_073272298.1">
    <property type="nucleotide sequence ID" value="NZ_FQVA01000001.1"/>
</dbReference>
<dbReference type="EMBL" id="FQVA01000001">
    <property type="protein sequence ID" value="SHE94618.1"/>
    <property type="molecule type" value="Genomic_DNA"/>
</dbReference>
<dbReference type="CDD" id="cd12119">
    <property type="entry name" value="ttLC_FACS_AlkK_like"/>
    <property type="match status" value="1"/>
</dbReference>
<dbReference type="InterPro" id="IPR045851">
    <property type="entry name" value="AMP-bd_C_sf"/>
</dbReference>
<dbReference type="PANTHER" id="PTHR43767">
    <property type="entry name" value="LONG-CHAIN-FATTY-ACID--COA LIGASE"/>
    <property type="match status" value="1"/>
</dbReference>
<keyword evidence="2" id="KW-0436">Ligase</keyword>
<dbReference type="STRING" id="494016.SAMN04487965_1006"/>
<dbReference type="Gene3D" id="3.40.50.12780">
    <property type="entry name" value="N-terminal domain of ligase-like"/>
    <property type="match status" value="1"/>
</dbReference>
<evidence type="ECO:0000259" key="3">
    <source>
        <dbReference type="Pfam" id="PF00501"/>
    </source>
</evidence>
<evidence type="ECO:0000256" key="1">
    <source>
        <dbReference type="ARBA" id="ARBA00006432"/>
    </source>
</evidence>
<dbReference type="InterPro" id="IPR000873">
    <property type="entry name" value="AMP-dep_synth/lig_dom"/>
</dbReference>
<feature type="domain" description="AMP-binding enzyme C-terminal" evidence="4">
    <location>
        <begin position="447"/>
        <end position="522"/>
    </location>
</feature>
<protein>
    <submittedName>
        <fullName evidence="5">Fatty-acyl-CoA synthase</fullName>
    </submittedName>
</protein>
<dbReference type="NCBIfam" id="NF004837">
    <property type="entry name" value="PRK06187.1"/>
    <property type="match status" value="1"/>
</dbReference>
<organism evidence="5 6">
    <name type="scientific">Microbulbifer donghaiensis</name>
    <dbReference type="NCBI Taxonomy" id="494016"/>
    <lineage>
        <taxon>Bacteria</taxon>
        <taxon>Pseudomonadati</taxon>
        <taxon>Pseudomonadota</taxon>
        <taxon>Gammaproteobacteria</taxon>
        <taxon>Cellvibrionales</taxon>
        <taxon>Microbulbiferaceae</taxon>
        <taxon>Microbulbifer</taxon>
    </lineage>
</organism>
<dbReference type="InterPro" id="IPR042099">
    <property type="entry name" value="ANL_N_sf"/>
</dbReference>